<feature type="transmembrane region" description="Helical" evidence="1">
    <location>
        <begin position="15"/>
        <end position="38"/>
    </location>
</feature>
<protein>
    <recommendedName>
        <fullName evidence="2">DUF6534 domain-containing protein</fullName>
    </recommendedName>
</protein>
<name>A0AAD6ZAG2_9AGAR</name>
<accession>A0AAD6ZAG2</accession>
<reference evidence="3" key="1">
    <citation type="submission" date="2023-03" db="EMBL/GenBank/DDBJ databases">
        <title>Massive genome expansion in bonnet fungi (Mycena s.s.) driven by repeated elements and novel gene families across ecological guilds.</title>
        <authorList>
            <consortium name="Lawrence Berkeley National Laboratory"/>
            <person name="Harder C.B."/>
            <person name="Miyauchi S."/>
            <person name="Viragh M."/>
            <person name="Kuo A."/>
            <person name="Thoen E."/>
            <person name="Andreopoulos B."/>
            <person name="Lu D."/>
            <person name="Skrede I."/>
            <person name="Drula E."/>
            <person name="Henrissat B."/>
            <person name="Morin E."/>
            <person name="Kohler A."/>
            <person name="Barry K."/>
            <person name="LaButti K."/>
            <person name="Morin E."/>
            <person name="Salamov A."/>
            <person name="Lipzen A."/>
            <person name="Mereny Z."/>
            <person name="Hegedus B."/>
            <person name="Baldrian P."/>
            <person name="Stursova M."/>
            <person name="Weitz H."/>
            <person name="Taylor A."/>
            <person name="Grigoriev I.V."/>
            <person name="Nagy L.G."/>
            <person name="Martin F."/>
            <person name="Kauserud H."/>
        </authorList>
    </citation>
    <scope>NUCLEOTIDE SEQUENCE</scope>
    <source>
        <strain evidence="3">CBHHK002</strain>
    </source>
</reference>
<comment type="caution">
    <text evidence="3">The sequence shown here is derived from an EMBL/GenBank/DDBJ whole genome shotgun (WGS) entry which is preliminary data.</text>
</comment>
<proteinExistence type="predicted"/>
<organism evidence="3 4">
    <name type="scientific">Mycena albidolilacea</name>
    <dbReference type="NCBI Taxonomy" id="1033008"/>
    <lineage>
        <taxon>Eukaryota</taxon>
        <taxon>Fungi</taxon>
        <taxon>Dikarya</taxon>
        <taxon>Basidiomycota</taxon>
        <taxon>Agaricomycotina</taxon>
        <taxon>Agaricomycetes</taxon>
        <taxon>Agaricomycetidae</taxon>
        <taxon>Agaricales</taxon>
        <taxon>Marasmiineae</taxon>
        <taxon>Mycenaceae</taxon>
        <taxon>Mycena</taxon>
    </lineage>
</organism>
<dbReference type="InterPro" id="IPR045339">
    <property type="entry name" value="DUF6534"/>
</dbReference>
<evidence type="ECO:0000313" key="3">
    <source>
        <dbReference type="EMBL" id="KAJ7314633.1"/>
    </source>
</evidence>
<evidence type="ECO:0000313" key="4">
    <source>
        <dbReference type="Proteomes" id="UP001218218"/>
    </source>
</evidence>
<dbReference type="PANTHER" id="PTHR40465:SF1">
    <property type="entry name" value="DUF6534 DOMAIN-CONTAINING PROTEIN"/>
    <property type="match status" value="1"/>
</dbReference>
<feature type="transmembrane region" description="Helical" evidence="1">
    <location>
        <begin position="160"/>
        <end position="182"/>
    </location>
</feature>
<feature type="transmembrane region" description="Helical" evidence="1">
    <location>
        <begin position="50"/>
        <end position="72"/>
    </location>
</feature>
<evidence type="ECO:0000259" key="2">
    <source>
        <dbReference type="Pfam" id="PF20152"/>
    </source>
</evidence>
<keyword evidence="1" id="KW-1133">Transmembrane helix</keyword>
<evidence type="ECO:0000256" key="1">
    <source>
        <dbReference type="SAM" id="Phobius"/>
    </source>
</evidence>
<sequence>MPSTQTEIETFTLGAWDLAACSCLFLEGVLCAQFAHYLSLNRRDSIWMKLFVAGLALLTTLKTLESLAMMWIQNVTMFGDREAGSSIWYKHWVWETSIMLEAATAFYVQMFFCRRLWAISRNAYLVVICIILFLLGLVTGFVATVYLFTNTFESATLWSGMHLGVVLCGDLLLSGSTIFYLLRHSHQCALSRGPAATILSRLRRLTLQSAAPAALCALINFAGDVGSLSDAAGYTPALVMINFIANMALPQLYAWSAMWTLNSREEICLAAESCSYTINLLRTSAGGSSNSEKTP</sequence>
<feature type="transmembrane region" description="Helical" evidence="1">
    <location>
        <begin position="124"/>
        <end position="148"/>
    </location>
</feature>
<keyword evidence="4" id="KW-1185">Reference proteome</keyword>
<keyword evidence="1" id="KW-0812">Transmembrane</keyword>
<dbReference type="EMBL" id="JARIHO010000066">
    <property type="protein sequence ID" value="KAJ7314633.1"/>
    <property type="molecule type" value="Genomic_DNA"/>
</dbReference>
<dbReference type="Proteomes" id="UP001218218">
    <property type="component" value="Unassembled WGS sequence"/>
</dbReference>
<feature type="transmembrane region" description="Helical" evidence="1">
    <location>
        <begin position="92"/>
        <end position="112"/>
    </location>
</feature>
<keyword evidence="1" id="KW-0472">Membrane</keyword>
<dbReference type="AlphaFoldDB" id="A0AAD6ZAG2"/>
<feature type="domain" description="DUF6534" evidence="2">
    <location>
        <begin position="168"/>
        <end position="265"/>
    </location>
</feature>
<gene>
    <name evidence="3" type="ORF">DFH08DRAFT_895125</name>
</gene>
<dbReference type="Pfam" id="PF20152">
    <property type="entry name" value="DUF6534"/>
    <property type="match status" value="1"/>
</dbReference>
<dbReference type="PANTHER" id="PTHR40465">
    <property type="entry name" value="CHROMOSOME 1, WHOLE GENOME SHOTGUN SEQUENCE"/>
    <property type="match status" value="1"/>
</dbReference>